<dbReference type="Proteomes" id="UP000077381">
    <property type="component" value="Unassembled WGS sequence"/>
</dbReference>
<dbReference type="Pfam" id="PF13828">
    <property type="entry name" value="DUF4190"/>
    <property type="match status" value="1"/>
</dbReference>
<feature type="transmembrane region" description="Helical" evidence="2">
    <location>
        <begin position="213"/>
        <end position="234"/>
    </location>
</feature>
<feature type="compositionally biased region" description="Polar residues" evidence="1">
    <location>
        <begin position="46"/>
        <end position="61"/>
    </location>
</feature>
<gene>
    <name evidence="4" type="ORF">STSP_18340</name>
</gene>
<keyword evidence="2" id="KW-0812">Transmembrane</keyword>
<accession>A0A177HVX8</accession>
<keyword evidence="5" id="KW-1185">Reference proteome</keyword>
<feature type="region of interest" description="Disordered" evidence="1">
    <location>
        <begin position="1"/>
        <end position="124"/>
    </location>
</feature>
<dbReference type="OrthoDB" id="4338073at2"/>
<dbReference type="PATRIC" id="fig|1716141.3.peg.1925"/>
<proteinExistence type="predicted"/>
<dbReference type="RefSeq" id="WP_067274457.1">
    <property type="nucleotide sequence ID" value="NZ_LOHS01000057.1"/>
</dbReference>
<feature type="domain" description="DUF4190" evidence="3">
    <location>
        <begin position="158"/>
        <end position="225"/>
    </location>
</feature>
<organism evidence="4 5">
    <name type="scientific">Streptomyces jeddahensis</name>
    <dbReference type="NCBI Taxonomy" id="1716141"/>
    <lineage>
        <taxon>Bacteria</taxon>
        <taxon>Bacillati</taxon>
        <taxon>Actinomycetota</taxon>
        <taxon>Actinomycetes</taxon>
        <taxon>Kitasatosporales</taxon>
        <taxon>Streptomycetaceae</taxon>
        <taxon>Streptomyces</taxon>
    </lineage>
</organism>
<comment type="caution">
    <text evidence="4">The sequence shown here is derived from an EMBL/GenBank/DDBJ whole genome shotgun (WGS) entry which is preliminary data.</text>
</comment>
<protein>
    <recommendedName>
        <fullName evidence="3">DUF4190 domain-containing protein</fullName>
    </recommendedName>
</protein>
<feature type="transmembrane region" description="Helical" evidence="2">
    <location>
        <begin position="160"/>
        <end position="193"/>
    </location>
</feature>
<dbReference type="AlphaFoldDB" id="A0A177HVX8"/>
<dbReference type="STRING" id="1716141.STSP_18340"/>
<dbReference type="EMBL" id="LOHS01000057">
    <property type="protein sequence ID" value="OAH14747.1"/>
    <property type="molecule type" value="Genomic_DNA"/>
</dbReference>
<dbReference type="InterPro" id="IPR025241">
    <property type="entry name" value="DUF4190"/>
</dbReference>
<feature type="compositionally biased region" description="Pro residues" evidence="1">
    <location>
        <begin position="84"/>
        <end position="115"/>
    </location>
</feature>
<evidence type="ECO:0000256" key="1">
    <source>
        <dbReference type="SAM" id="MobiDB-lite"/>
    </source>
</evidence>
<reference evidence="4 5" key="1">
    <citation type="submission" date="2015-12" db="EMBL/GenBank/DDBJ databases">
        <title>Genome sequence of Streptomyces sp. G25.</title>
        <authorList>
            <person name="Poehlein A."/>
            <person name="Roettig A."/>
            <person name="Hiessl S."/>
            <person name="Hauschild P."/>
            <person name="Schauer J."/>
            <person name="Madkour M.H."/>
            <person name="Al-Ansari A.M."/>
            <person name="Almakishah N.H."/>
            <person name="Steinbuechel A."/>
            <person name="Daniel R."/>
        </authorList>
    </citation>
    <scope>NUCLEOTIDE SEQUENCE [LARGE SCALE GENOMIC DNA]</scope>
    <source>
        <strain evidence="5">G25(2015)</strain>
    </source>
</reference>
<evidence type="ECO:0000313" key="5">
    <source>
        <dbReference type="Proteomes" id="UP000077381"/>
    </source>
</evidence>
<evidence type="ECO:0000313" key="4">
    <source>
        <dbReference type="EMBL" id="OAH14747.1"/>
    </source>
</evidence>
<evidence type="ECO:0000259" key="3">
    <source>
        <dbReference type="Pfam" id="PF13828"/>
    </source>
</evidence>
<keyword evidence="2" id="KW-0472">Membrane</keyword>
<evidence type="ECO:0000256" key="2">
    <source>
        <dbReference type="SAM" id="Phobius"/>
    </source>
</evidence>
<sequence length="259" mass="26333">MNDDNQHIPGDSAPRDPWAPPEDSAPRIGLSKPQQPPVPPQHAQDMPTQRGQDVPQVQDQETLIDGRVGGSFAPLDGTLGSGPVPGPVPGAGPIPGPGPLPGPGDAVPPVPPAPDGPDLGYGGLPLYPETSVAAPGPGGYGYPGYAWPGMPVQPRNGMGIAAMVLGILSVCLFCLYGVVSIVLGILALIFGVLGRRHVQRGQATNSGMAITGIVTGIVGIVLGIVVVGLMIWGFSKLPEYDDPSESDPYSTSLIVGAGS</sequence>
<name>A0A177HVX8_9ACTN</name>
<keyword evidence="2" id="KW-1133">Transmembrane helix</keyword>